<keyword evidence="6 8" id="KW-0472">Membrane</keyword>
<name>A0AAD8JHX1_9APIA</name>
<reference evidence="11" key="2">
    <citation type="submission" date="2023-05" db="EMBL/GenBank/DDBJ databases">
        <authorList>
            <person name="Schelkunov M.I."/>
        </authorList>
    </citation>
    <scope>NUCLEOTIDE SEQUENCE</scope>
    <source>
        <strain evidence="11">Hsosn_3</strain>
        <tissue evidence="11">Leaf</tissue>
    </source>
</reference>
<comment type="catalytic activity">
    <reaction evidence="8">
        <text>L-cysteinyl-[protein] + hexadecanoyl-CoA = S-hexadecanoyl-L-cysteinyl-[protein] + CoA</text>
        <dbReference type="Rhea" id="RHEA:36683"/>
        <dbReference type="Rhea" id="RHEA-COMP:10131"/>
        <dbReference type="Rhea" id="RHEA-COMP:11032"/>
        <dbReference type="ChEBI" id="CHEBI:29950"/>
        <dbReference type="ChEBI" id="CHEBI:57287"/>
        <dbReference type="ChEBI" id="CHEBI:57379"/>
        <dbReference type="ChEBI" id="CHEBI:74151"/>
        <dbReference type="EC" id="2.3.1.225"/>
    </reaction>
</comment>
<keyword evidence="7 8" id="KW-0012">Acyltransferase</keyword>
<dbReference type="Pfam" id="PF01529">
    <property type="entry name" value="DHHC"/>
    <property type="match status" value="1"/>
</dbReference>
<evidence type="ECO:0000256" key="7">
    <source>
        <dbReference type="ARBA" id="ARBA00023315"/>
    </source>
</evidence>
<feature type="compositionally biased region" description="Low complexity" evidence="9">
    <location>
        <begin position="110"/>
        <end position="121"/>
    </location>
</feature>
<evidence type="ECO:0000256" key="4">
    <source>
        <dbReference type="ARBA" id="ARBA00022692"/>
    </source>
</evidence>
<dbReference type="AlphaFoldDB" id="A0AAD8JHX1"/>
<keyword evidence="3 8" id="KW-0808">Transferase</keyword>
<accession>A0AAD8JHX1</accession>
<keyword evidence="5 8" id="KW-1133">Transmembrane helix</keyword>
<evidence type="ECO:0000313" key="11">
    <source>
        <dbReference type="EMBL" id="KAK1404797.1"/>
    </source>
</evidence>
<sequence>MVRKHGWQLPAHTFQVVAITVFCVLVVAFYTFLAPFLGGRFWEYALVATYSPAALLVFVLYVRSTAINPADPGIMFKFDSVMTNQSDIRQGVLAKNRPRKNHEQSTGVHSPPSAASRSPLSTLNSSRRGSIEVTGVTGIQTEVSKRKTECTAGGILCSLYVYEDCRINVTAEHEGRGEDALFCTLCNSEVRKFSKHCRSCDKCVDGFDHHCRWLNNCVGRKNYVTFISLMAISVLWLAMEAGVGIAVLVRCFVRKKNMEADIVDRLGNGFSRAPFATIVAVCTAVSLVACLPLSELLCFHMILIRKGITTYEYVVAMRERSEVPPGTHVDEQFANIMHSPIGSANTGYSGGSSLGRHYKGAWCTPPRVLVDYQEEVAPPIDPGIVASTVNQEAVGCRDEGKKLLKKPVRISAWKLAKLDPDKAVKVAAKARASSSVLRPVNNHGLADAEQSSSGNVSVRSSFSVDVGPNKDTSNDVVLSSSRNSFPLSRGCRDGFEMGSQIARSFSSPSHVRESVAISSIPKVHDLNFNYNDQSSALKPTSASNNNPLVHTSIGVDEQFIQNDSTDPPLLSPALASGQAQSTSPKRCIKKMSVVWDKEAGRYVSVIVPASDTQTRSSLQIGPENSNAGSGNHDRSPAFSLQQPVPLRVKPDIEQSENPTYTRESIFFGGPFFNHPIRESLKNKTGSGSHDSQVMTPRNSL</sequence>
<reference evidence="11" key="1">
    <citation type="submission" date="2023-02" db="EMBL/GenBank/DDBJ databases">
        <title>Genome of toxic invasive species Heracleum sosnowskyi carries increased number of genes despite the absence of recent whole-genome duplications.</title>
        <authorList>
            <person name="Schelkunov M."/>
            <person name="Shtratnikova V."/>
            <person name="Makarenko M."/>
            <person name="Klepikova A."/>
            <person name="Omelchenko D."/>
            <person name="Novikova G."/>
            <person name="Obukhova E."/>
            <person name="Bogdanov V."/>
            <person name="Penin A."/>
            <person name="Logacheva M."/>
        </authorList>
    </citation>
    <scope>NUCLEOTIDE SEQUENCE</scope>
    <source>
        <strain evidence="11">Hsosn_3</strain>
        <tissue evidence="11">Leaf</tissue>
    </source>
</reference>
<dbReference type="GO" id="GO:0019706">
    <property type="term" value="F:protein-cysteine S-palmitoyltransferase activity"/>
    <property type="evidence" value="ECO:0007669"/>
    <property type="project" value="UniProtKB-EC"/>
</dbReference>
<feature type="region of interest" description="Disordered" evidence="9">
    <location>
        <begin position="613"/>
        <end position="643"/>
    </location>
</feature>
<protein>
    <recommendedName>
        <fullName evidence="8">S-acyltransferase</fullName>
        <ecNumber evidence="8">2.3.1.225</ecNumber>
    </recommendedName>
    <alternativeName>
        <fullName evidence="8">Palmitoyltransferase</fullName>
    </alternativeName>
</protein>
<proteinExistence type="inferred from homology"/>
<comment type="subcellular location">
    <subcellularLocation>
        <location evidence="1">Endomembrane system</location>
        <topology evidence="1">Multi-pass membrane protein</topology>
    </subcellularLocation>
</comment>
<feature type="transmembrane region" description="Helical" evidence="8">
    <location>
        <begin position="12"/>
        <end position="34"/>
    </location>
</feature>
<feature type="domain" description="Palmitoyltransferase DHHC" evidence="10">
    <location>
        <begin position="180"/>
        <end position="314"/>
    </location>
</feature>
<keyword evidence="12" id="KW-1185">Reference proteome</keyword>
<evidence type="ECO:0000313" key="12">
    <source>
        <dbReference type="Proteomes" id="UP001237642"/>
    </source>
</evidence>
<dbReference type="GO" id="GO:0006612">
    <property type="term" value="P:protein targeting to membrane"/>
    <property type="evidence" value="ECO:0007669"/>
    <property type="project" value="TreeGrafter"/>
</dbReference>
<dbReference type="InterPro" id="IPR039859">
    <property type="entry name" value="PFA4/ZDH16/20/ERF2-like"/>
</dbReference>
<dbReference type="EC" id="2.3.1.225" evidence="8"/>
<dbReference type="PROSITE" id="PS50216">
    <property type="entry name" value="DHHC"/>
    <property type="match status" value="1"/>
</dbReference>
<dbReference type="EMBL" id="JAUIZM010000001">
    <property type="protein sequence ID" value="KAK1404797.1"/>
    <property type="molecule type" value="Genomic_DNA"/>
</dbReference>
<evidence type="ECO:0000256" key="1">
    <source>
        <dbReference type="ARBA" id="ARBA00004127"/>
    </source>
</evidence>
<organism evidence="11 12">
    <name type="scientific">Heracleum sosnowskyi</name>
    <dbReference type="NCBI Taxonomy" id="360622"/>
    <lineage>
        <taxon>Eukaryota</taxon>
        <taxon>Viridiplantae</taxon>
        <taxon>Streptophyta</taxon>
        <taxon>Embryophyta</taxon>
        <taxon>Tracheophyta</taxon>
        <taxon>Spermatophyta</taxon>
        <taxon>Magnoliopsida</taxon>
        <taxon>eudicotyledons</taxon>
        <taxon>Gunneridae</taxon>
        <taxon>Pentapetalae</taxon>
        <taxon>asterids</taxon>
        <taxon>campanulids</taxon>
        <taxon>Apiales</taxon>
        <taxon>Apiaceae</taxon>
        <taxon>Apioideae</taxon>
        <taxon>apioid superclade</taxon>
        <taxon>Tordylieae</taxon>
        <taxon>Tordyliinae</taxon>
        <taxon>Heracleum</taxon>
    </lineage>
</organism>
<feature type="region of interest" description="Disordered" evidence="9">
    <location>
        <begin position="677"/>
        <end position="700"/>
    </location>
</feature>
<comment type="domain">
    <text evidence="8">The DHHC domain is required for palmitoyltransferase activity.</text>
</comment>
<comment type="caution">
    <text evidence="11">The sequence shown here is derived from an EMBL/GenBank/DDBJ whole genome shotgun (WGS) entry which is preliminary data.</text>
</comment>
<evidence type="ECO:0000256" key="5">
    <source>
        <dbReference type="ARBA" id="ARBA00022989"/>
    </source>
</evidence>
<feature type="transmembrane region" description="Helical" evidence="8">
    <location>
        <begin position="226"/>
        <end position="253"/>
    </location>
</feature>
<comment type="similarity">
    <text evidence="2 8">Belongs to the DHHC palmitoyltransferase family.</text>
</comment>
<feature type="region of interest" description="Disordered" evidence="9">
    <location>
        <begin position="94"/>
        <end position="127"/>
    </location>
</feature>
<evidence type="ECO:0000256" key="8">
    <source>
        <dbReference type="RuleBase" id="RU079119"/>
    </source>
</evidence>
<dbReference type="GO" id="GO:0005783">
    <property type="term" value="C:endoplasmic reticulum"/>
    <property type="evidence" value="ECO:0007669"/>
    <property type="project" value="TreeGrafter"/>
</dbReference>
<feature type="compositionally biased region" description="Polar residues" evidence="9">
    <location>
        <begin position="682"/>
        <end position="700"/>
    </location>
</feature>
<feature type="transmembrane region" description="Helical" evidence="8">
    <location>
        <begin position="41"/>
        <end position="62"/>
    </location>
</feature>
<evidence type="ECO:0000259" key="10">
    <source>
        <dbReference type="Pfam" id="PF01529"/>
    </source>
</evidence>
<evidence type="ECO:0000256" key="2">
    <source>
        <dbReference type="ARBA" id="ARBA00008574"/>
    </source>
</evidence>
<dbReference type="PANTHER" id="PTHR22883:SF203">
    <property type="entry name" value="PALMITOYLTRANSFERASE"/>
    <property type="match status" value="1"/>
</dbReference>
<gene>
    <name evidence="11" type="ORF">POM88_004402</name>
</gene>
<evidence type="ECO:0000256" key="6">
    <source>
        <dbReference type="ARBA" id="ARBA00023136"/>
    </source>
</evidence>
<dbReference type="PANTHER" id="PTHR22883">
    <property type="entry name" value="ZINC FINGER DHHC DOMAIN CONTAINING PROTEIN"/>
    <property type="match status" value="1"/>
</dbReference>
<dbReference type="GO" id="GO:0005794">
    <property type="term" value="C:Golgi apparatus"/>
    <property type="evidence" value="ECO:0007669"/>
    <property type="project" value="TreeGrafter"/>
</dbReference>
<feature type="region of interest" description="Disordered" evidence="9">
    <location>
        <begin position="458"/>
        <end position="477"/>
    </location>
</feature>
<evidence type="ECO:0000256" key="3">
    <source>
        <dbReference type="ARBA" id="ARBA00022679"/>
    </source>
</evidence>
<feature type="transmembrane region" description="Helical" evidence="8">
    <location>
        <begin position="273"/>
        <end position="294"/>
    </location>
</feature>
<keyword evidence="4 8" id="KW-0812">Transmembrane</keyword>
<evidence type="ECO:0000256" key="9">
    <source>
        <dbReference type="SAM" id="MobiDB-lite"/>
    </source>
</evidence>
<dbReference type="Proteomes" id="UP001237642">
    <property type="component" value="Unassembled WGS sequence"/>
</dbReference>
<feature type="compositionally biased region" description="Polar residues" evidence="9">
    <location>
        <begin position="613"/>
        <end position="629"/>
    </location>
</feature>
<dbReference type="InterPro" id="IPR001594">
    <property type="entry name" value="Palmitoyltrfase_DHHC"/>
</dbReference>